<evidence type="ECO:0000256" key="4">
    <source>
        <dbReference type="PROSITE-ProRule" id="PRU00325"/>
    </source>
</evidence>
<dbReference type="Pfam" id="PF10551">
    <property type="entry name" value="MULE"/>
    <property type="match status" value="1"/>
</dbReference>
<comment type="caution">
    <text evidence="6">The sequence shown here is derived from an EMBL/GenBank/DDBJ whole genome shotgun (WGS) entry which is preliminary data.</text>
</comment>
<name>A0AAP0CRV2_9ASTR</name>
<evidence type="ECO:0000256" key="1">
    <source>
        <dbReference type="ARBA" id="ARBA00022723"/>
    </source>
</evidence>
<dbReference type="InterPro" id="IPR018289">
    <property type="entry name" value="MULE_transposase_dom"/>
</dbReference>
<accession>A0AAP0CRV2</accession>
<sequence>MIKPNCSNFYDSPNGTRYWIPSVPSDYKPKLNSRFDTWENAYAFYESYAEIAGFSTKLGQSKKNKKTGILTMRYLMCSRGNKSAPTEIDSVDLTEISPSRKTSFKRTDCKAIMKIRIVKHTTQWEVFEFNEVHNHGLLNQDNLDFLRKRRKLTFYDQEFINKCRLAKIGPSKAHNLQVALKGGHHNVRGTKNDYKNWVRDNNGFIGKRDAQMFVDKMLLRSKNLEDYTFKYLARDKKIKCLFWADNVSKCNYKVFGDVIAFDATYDTNLYKMIFVPFTGVDHHKRCVTFGAGLLSSETIECYTWLLEKFLEAHGGKQPMVILTDQDPAMKKAVKNVFDNTTHRLCTWHITQKLPLKVCGDVLSNTKLRKEFNKLVWNVYIKPETFEERWKLLMERYKLQDHEWLGKMYAKRHKWVPSYFRDIPMCCLMKTTSRCESSNHLFKVNSSPTNNLVQFLLCFDTTLDGQRYQQRSLEVRTATTVPKFECESIIERHAATIYTRDVFKDVQNEIKRSERTCYIAERSKPVDGISSYQISHQDVRFDIVNEFTVYFNMNDGTVNCSCMGFKRIGYLCRHAFCVFRHHKVYEIPDRYITQRWTRNVLPSSVFSMGNRYGIDQTKSGSKN</sequence>
<evidence type="ECO:0000256" key="3">
    <source>
        <dbReference type="ARBA" id="ARBA00022833"/>
    </source>
</evidence>
<evidence type="ECO:0000256" key="2">
    <source>
        <dbReference type="ARBA" id="ARBA00022771"/>
    </source>
</evidence>
<dbReference type="InterPro" id="IPR004330">
    <property type="entry name" value="FAR1_DNA_bnd_dom"/>
</dbReference>
<dbReference type="Pfam" id="PF03101">
    <property type="entry name" value="FAR1"/>
    <property type="match status" value="1"/>
</dbReference>
<keyword evidence="2 4" id="KW-0863">Zinc-finger</keyword>
<dbReference type="PANTHER" id="PTHR47718">
    <property type="entry name" value="OS01G0519700 PROTEIN"/>
    <property type="match status" value="1"/>
</dbReference>
<dbReference type="InterPro" id="IPR006564">
    <property type="entry name" value="Znf_PMZ"/>
</dbReference>
<keyword evidence="1" id="KW-0479">Metal-binding</keyword>
<reference evidence="6 7" key="1">
    <citation type="submission" date="2024-04" db="EMBL/GenBank/DDBJ databases">
        <title>The reference genome of an endangered Asteraceae, Deinandra increscens subsp. villosa, native to the Central Coast of California.</title>
        <authorList>
            <person name="Guilliams M."/>
            <person name="Hasenstab-Lehman K."/>
            <person name="Meyer R."/>
            <person name="Mcevoy S."/>
        </authorList>
    </citation>
    <scope>NUCLEOTIDE SEQUENCE [LARGE SCALE GENOMIC DNA]</scope>
    <source>
        <tissue evidence="6">Leaf</tissue>
    </source>
</reference>
<dbReference type="Proteomes" id="UP001408789">
    <property type="component" value="Unassembled WGS sequence"/>
</dbReference>
<evidence type="ECO:0000313" key="7">
    <source>
        <dbReference type="Proteomes" id="UP001408789"/>
    </source>
</evidence>
<proteinExistence type="predicted"/>
<organism evidence="6 7">
    <name type="scientific">Deinandra increscens subsp. villosa</name>
    <dbReference type="NCBI Taxonomy" id="3103831"/>
    <lineage>
        <taxon>Eukaryota</taxon>
        <taxon>Viridiplantae</taxon>
        <taxon>Streptophyta</taxon>
        <taxon>Embryophyta</taxon>
        <taxon>Tracheophyta</taxon>
        <taxon>Spermatophyta</taxon>
        <taxon>Magnoliopsida</taxon>
        <taxon>eudicotyledons</taxon>
        <taxon>Gunneridae</taxon>
        <taxon>Pentapetalae</taxon>
        <taxon>asterids</taxon>
        <taxon>campanulids</taxon>
        <taxon>Asterales</taxon>
        <taxon>Asteraceae</taxon>
        <taxon>Asteroideae</taxon>
        <taxon>Heliantheae alliance</taxon>
        <taxon>Madieae</taxon>
        <taxon>Madiinae</taxon>
        <taxon>Deinandra</taxon>
    </lineage>
</organism>
<gene>
    <name evidence="6" type="ORF">SSX86_021666</name>
</gene>
<evidence type="ECO:0000259" key="5">
    <source>
        <dbReference type="PROSITE" id="PS50966"/>
    </source>
</evidence>
<dbReference type="InterPro" id="IPR007527">
    <property type="entry name" value="Znf_SWIM"/>
</dbReference>
<dbReference type="EMBL" id="JBCNJP010000021">
    <property type="protein sequence ID" value="KAK9059047.1"/>
    <property type="molecule type" value="Genomic_DNA"/>
</dbReference>
<dbReference type="AlphaFoldDB" id="A0AAP0CRV2"/>
<protein>
    <recommendedName>
        <fullName evidence="5">SWIM-type domain-containing protein</fullName>
    </recommendedName>
</protein>
<feature type="domain" description="SWIM-type" evidence="5">
    <location>
        <begin position="546"/>
        <end position="582"/>
    </location>
</feature>
<keyword evidence="7" id="KW-1185">Reference proteome</keyword>
<dbReference type="PANTHER" id="PTHR47718:SF12">
    <property type="entry name" value="PROTEIN FAR1-RELATED SEQUENCE"/>
    <property type="match status" value="1"/>
</dbReference>
<dbReference type="PROSITE" id="PS50966">
    <property type="entry name" value="ZF_SWIM"/>
    <property type="match status" value="1"/>
</dbReference>
<dbReference type="SMART" id="SM00575">
    <property type="entry name" value="ZnF_PMZ"/>
    <property type="match status" value="1"/>
</dbReference>
<keyword evidence="3" id="KW-0862">Zinc</keyword>
<dbReference type="GO" id="GO:0008270">
    <property type="term" value="F:zinc ion binding"/>
    <property type="evidence" value="ECO:0007669"/>
    <property type="project" value="UniProtKB-KW"/>
</dbReference>
<evidence type="ECO:0000313" key="6">
    <source>
        <dbReference type="EMBL" id="KAK9059047.1"/>
    </source>
</evidence>